<dbReference type="PANTHER" id="PTHR37524:SF2">
    <property type="entry name" value="RIBOSOMAL RNA METHYLTRANSFERASE FTSJ DOMAIN-CONTAINING PROTEIN"/>
    <property type="match status" value="1"/>
</dbReference>
<dbReference type="InterPro" id="IPR011224">
    <property type="entry name" value="rRNA_MeTrfase_M"/>
</dbReference>
<gene>
    <name evidence="11" type="ORF">J2T57_002654</name>
</gene>
<dbReference type="Pfam" id="PF18125">
    <property type="entry name" value="RlmM_FDX"/>
    <property type="match status" value="1"/>
</dbReference>
<sequence>MQEPATRNIVEFEARSLLMLCRAGFEGDAAAEVMAIAEDTAGVAGYCETRSGTGWLQFHAVTGSINTLLNARPDWRDWVFTRQCISLITRIDQLPPGDRVAAILEQLPDSPREFAGLQIDFPDTNDGKSLSRFCRSFAGPMRKGLAQAGHGLGNGASAALHLFFVDSATVFLGLGRPGVTCPWPAGIPRLKMPRAAPSRSTLKLEEALKVFLSPEEQLARIRPGRHAVDLGAAPGGWTWQLTQRGMRVQAVDNGLMDAQLMETGLVDHVRGDAFRYRPSRPVDLMVCDVVEQPMRIARLMGQWFARGDCREAIFNLKLPMKRRYQHVLDCLEAFHAAANGESSAISVRTRQLYHDREEVTVHARVTRRG</sequence>
<proteinExistence type="predicted"/>
<evidence type="ECO:0000259" key="8">
    <source>
        <dbReference type="Pfam" id="PF01728"/>
    </source>
</evidence>
<dbReference type="GO" id="GO:0008168">
    <property type="term" value="F:methyltransferase activity"/>
    <property type="evidence" value="ECO:0007669"/>
    <property type="project" value="UniProtKB-KW"/>
</dbReference>
<organism evidence="11 12">
    <name type="scientific">Natronocella acetinitrilica</name>
    <dbReference type="NCBI Taxonomy" id="414046"/>
    <lineage>
        <taxon>Bacteria</taxon>
        <taxon>Pseudomonadati</taxon>
        <taxon>Pseudomonadota</taxon>
        <taxon>Gammaproteobacteria</taxon>
        <taxon>Chromatiales</taxon>
        <taxon>Ectothiorhodospiraceae</taxon>
        <taxon>Natronocella</taxon>
    </lineage>
</organism>
<keyword evidence="12" id="KW-1185">Reference proteome</keyword>
<feature type="domain" description="Ribosomal RNA methyltransferase FtsJ" evidence="8">
    <location>
        <begin position="198"/>
        <end position="290"/>
    </location>
</feature>
<evidence type="ECO:0000256" key="2">
    <source>
        <dbReference type="ARBA" id="ARBA00022552"/>
    </source>
</evidence>
<keyword evidence="5 7" id="KW-0949">S-adenosyl-L-methionine</keyword>
<dbReference type="GO" id="GO:0006364">
    <property type="term" value="P:rRNA processing"/>
    <property type="evidence" value="ECO:0007669"/>
    <property type="project" value="UniProtKB-KW"/>
</dbReference>
<keyword evidence="4 11" id="KW-0808">Transferase</keyword>
<evidence type="ECO:0000313" key="12">
    <source>
        <dbReference type="Proteomes" id="UP001205843"/>
    </source>
</evidence>
<accession>A0AAE3G4I9</accession>
<protein>
    <submittedName>
        <fullName evidence="11">23S rRNA (Cytidine2498-2'-O)-methyltransferase</fullName>
        <ecNumber evidence="11">2.1.1.186</ecNumber>
    </submittedName>
</protein>
<dbReference type="Proteomes" id="UP001205843">
    <property type="component" value="Unassembled WGS sequence"/>
</dbReference>
<feature type="domain" description="RlmM ferredoxin-like" evidence="9">
    <location>
        <begin position="16"/>
        <end position="85"/>
    </location>
</feature>
<feature type="binding site" evidence="7">
    <location>
        <position position="272"/>
    </location>
    <ligand>
        <name>S-adenosyl-L-methionine</name>
        <dbReference type="ChEBI" id="CHEBI:59789"/>
    </ligand>
</feature>
<evidence type="ECO:0000256" key="7">
    <source>
        <dbReference type="PIRSR" id="PIRSR028774-2"/>
    </source>
</evidence>
<comment type="caution">
    <text evidence="11">The sequence shown here is derived from an EMBL/GenBank/DDBJ whole genome shotgun (WGS) entry which is preliminary data.</text>
</comment>
<dbReference type="InterPro" id="IPR040739">
    <property type="entry name" value="RlmM_FDX"/>
</dbReference>
<evidence type="ECO:0000256" key="1">
    <source>
        <dbReference type="ARBA" id="ARBA00022490"/>
    </source>
</evidence>
<dbReference type="InterPro" id="IPR029063">
    <property type="entry name" value="SAM-dependent_MTases_sf"/>
</dbReference>
<keyword evidence="3 11" id="KW-0489">Methyltransferase</keyword>
<dbReference type="InterPro" id="IPR002877">
    <property type="entry name" value="RNA_MeTrfase_FtsJ_dom"/>
</dbReference>
<reference evidence="11" key="1">
    <citation type="submission" date="2022-03" db="EMBL/GenBank/DDBJ databases">
        <title>Genomic Encyclopedia of Type Strains, Phase III (KMG-III): the genomes of soil and plant-associated and newly described type strains.</title>
        <authorList>
            <person name="Whitman W."/>
        </authorList>
    </citation>
    <scope>NUCLEOTIDE SEQUENCE</scope>
    <source>
        <strain evidence="11">ANL 6-2</strain>
    </source>
</reference>
<dbReference type="EC" id="2.1.1.186" evidence="11"/>
<dbReference type="AlphaFoldDB" id="A0AAE3G4I9"/>
<dbReference type="Gene3D" id="3.30.70.2810">
    <property type="match status" value="1"/>
</dbReference>
<evidence type="ECO:0000259" key="10">
    <source>
        <dbReference type="Pfam" id="PF21239"/>
    </source>
</evidence>
<evidence type="ECO:0000256" key="3">
    <source>
        <dbReference type="ARBA" id="ARBA00022603"/>
    </source>
</evidence>
<dbReference type="Gene3D" id="3.40.50.150">
    <property type="entry name" value="Vaccinia Virus protein VP39"/>
    <property type="match status" value="1"/>
</dbReference>
<feature type="domain" description="Ribosomal RNA large subunit methyltransferase M THUMP-like" evidence="10">
    <location>
        <begin position="98"/>
        <end position="174"/>
    </location>
</feature>
<feature type="active site" description="Proton acceptor" evidence="6">
    <location>
        <position position="317"/>
    </location>
</feature>
<keyword evidence="2" id="KW-0698">rRNA processing</keyword>
<dbReference type="InterPro" id="IPR048646">
    <property type="entry name" value="RlmM_THUMP-like"/>
</dbReference>
<dbReference type="NCBIfam" id="NF008734">
    <property type="entry name" value="PRK11760.1"/>
    <property type="match status" value="1"/>
</dbReference>
<dbReference type="SUPFAM" id="SSF53335">
    <property type="entry name" value="S-adenosyl-L-methionine-dependent methyltransferases"/>
    <property type="match status" value="1"/>
</dbReference>
<evidence type="ECO:0000313" key="11">
    <source>
        <dbReference type="EMBL" id="MCP1675504.1"/>
    </source>
</evidence>
<evidence type="ECO:0000256" key="4">
    <source>
        <dbReference type="ARBA" id="ARBA00022679"/>
    </source>
</evidence>
<name>A0AAE3G4I9_9GAMM</name>
<feature type="binding site" evidence="7">
    <location>
        <position position="200"/>
    </location>
    <ligand>
        <name>S-adenosyl-L-methionine</name>
        <dbReference type="ChEBI" id="CHEBI:59789"/>
    </ligand>
</feature>
<evidence type="ECO:0000256" key="5">
    <source>
        <dbReference type="ARBA" id="ARBA00022691"/>
    </source>
</evidence>
<feature type="binding site" evidence="7">
    <location>
        <begin position="233"/>
        <end position="236"/>
    </location>
    <ligand>
        <name>S-adenosyl-L-methionine</name>
        <dbReference type="ChEBI" id="CHEBI:59789"/>
    </ligand>
</feature>
<dbReference type="PIRSF" id="PIRSF028774">
    <property type="entry name" value="UCP028774"/>
    <property type="match status" value="1"/>
</dbReference>
<dbReference type="Gene3D" id="3.30.2300.20">
    <property type="match status" value="1"/>
</dbReference>
<evidence type="ECO:0000259" key="9">
    <source>
        <dbReference type="Pfam" id="PF18125"/>
    </source>
</evidence>
<dbReference type="PANTHER" id="PTHR37524">
    <property type="entry name" value="RIBOSOMAL RNA LARGE SUBUNIT METHYLTRANSFERASE M"/>
    <property type="match status" value="1"/>
</dbReference>
<dbReference type="Pfam" id="PF01728">
    <property type="entry name" value="FtsJ"/>
    <property type="match status" value="1"/>
</dbReference>
<feature type="binding site" evidence="7">
    <location>
        <position position="252"/>
    </location>
    <ligand>
        <name>S-adenosyl-L-methionine</name>
        <dbReference type="ChEBI" id="CHEBI:59789"/>
    </ligand>
</feature>
<dbReference type="RefSeq" id="WP_253479012.1">
    <property type="nucleotide sequence ID" value="NZ_JALJXV010000006.1"/>
</dbReference>
<feature type="binding site" evidence="7">
    <location>
        <position position="288"/>
    </location>
    <ligand>
        <name>S-adenosyl-L-methionine</name>
        <dbReference type="ChEBI" id="CHEBI:59789"/>
    </ligand>
</feature>
<keyword evidence="1" id="KW-0963">Cytoplasm</keyword>
<dbReference type="Pfam" id="PF21239">
    <property type="entry name" value="RLMM_N"/>
    <property type="match status" value="1"/>
</dbReference>
<evidence type="ECO:0000256" key="6">
    <source>
        <dbReference type="PIRSR" id="PIRSR028774-1"/>
    </source>
</evidence>
<dbReference type="GO" id="GO:0032259">
    <property type="term" value="P:methylation"/>
    <property type="evidence" value="ECO:0007669"/>
    <property type="project" value="UniProtKB-KW"/>
</dbReference>
<dbReference type="EMBL" id="JALJXV010000006">
    <property type="protein sequence ID" value="MCP1675504.1"/>
    <property type="molecule type" value="Genomic_DNA"/>
</dbReference>